<dbReference type="InterPro" id="IPR036691">
    <property type="entry name" value="Endo/exonu/phosph_ase_sf"/>
</dbReference>
<comment type="caution">
    <text evidence="1">The sequence shown here is derived from an EMBL/GenBank/DDBJ whole genome shotgun (WGS) entry which is preliminary data.</text>
</comment>
<name>A0A8T0QXL2_PANVG</name>
<evidence type="ECO:0000313" key="1">
    <source>
        <dbReference type="EMBL" id="KAG2577665.1"/>
    </source>
</evidence>
<reference evidence="1" key="1">
    <citation type="submission" date="2020-05" db="EMBL/GenBank/DDBJ databases">
        <title>WGS assembly of Panicum virgatum.</title>
        <authorList>
            <person name="Lovell J.T."/>
            <person name="Jenkins J."/>
            <person name="Shu S."/>
            <person name="Juenger T.E."/>
            <person name="Schmutz J."/>
        </authorList>
    </citation>
    <scope>NUCLEOTIDE SEQUENCE</scope>
    <source>
        <strain evidence="1">AP13</strain>
    </source>
</reference>
<evidence type="ECO:0008006" key="3">
    <source>
        <dbReference type="Google" id="ProtNLM"/>
    </source>
</evidence>
<keyword evidence="2" id="KW-1185">Reference proteome</keyword>
<proteinExistence type="predicted"/>
<organism evidence="1 2">
    <name type="scientific">Panicum virgatum</name>
    <name type="common">Blackwell switchgrass</name>
    <dbReference type="NCBI Taxonomy" id="38727"/>
    <lineage>
        <taxon>Eukaryota</taxon>
        <taxon>Viridiplantae</taxon>
        <taxon>Streptophyta</taxon>
        <taxon>Embryophyta</taxon>
        <taxon>Tracheophyta</taxon>
        <taxon>Spermatophyta</taxon>
        <taxon>Magnoliopsida</taxon>
        <taxon>Liliopsida</taxon>
        <taxon>Poales</taxon>
        <taxon>Poaceae</taxon>
        <taxon>PACMAD clade</taxon>
        <taxon>Panicoideae</taxon>
        <taxon>Panicodae</taxon>
        <taxon>Paniceae</taxon>
        <taxon>Panicinae</taxon>
        <taxon>Panicum</taxon>
        <taxon>Panicum sect. Hiantes</taxon>
    </lineage>
</organism>
<protein>
    <recommendedName>
        <fullName evidence="3">Endonuclease/exonuclease/phosphatase domain-containing protein</fullName>
    </recommendedName>
</protein>
<dbReference type="PANTHER" id="PTHR33710">
    <property type="entry name" value="BNAC02G09200D PROTEIN"/>
    <property type="match status" value="1"/>
</dbReference>
<dbReference type="Proteomes" id="UP000823388">
    <property type="component" value="Chromosome 6N"/>
</dbReference>
<dbReference type="AlphaFoldDB" id="A0A8T0QXL2"/>
<dbReference type="PANTHER" id="PTHR33710:SF62">
    <property type="entry name" value="DUF4283 DOMAIN PROTEIN"/>
    <property type="match status" value="1"/>
</dbReference>
<dbReference type="Gene3D" id="3.60.10.10">
    <property type="entry name" value="Endonuclease/exonuclease/phosphatase"/>
    <property type="match status" value="1"/>
</dbReference>
<evidence type="ECO:0000313" key="2">
    <source>
        <dbReference type="Proteomes" id="UP000823388"/>
    </source>
</evidence>
<accession>A0A8T0QXL2</accession>
<sequence>MCMGDFNEVLLRQECSHAQIAGFREVVDVCGFHDLDYEGRSWTFEKRVAGGSYCRVRLDRALATADWCSRFSEARVSHLTGAASDHGPILLRWEQDESDRRRKTKKIFRYEVMWESHEDFIAMLAQTWQGGGKAHTLQELNEKVARLAGSLSEWGAHSFGHVRRELKALNEELERMRSDTTRAGGPSHAEIKVVERIMELNHREEIMWKQRSRITWLTEGDRNSRFFHLRASQRRRRNYISKLKKSGWSVH</sequence>
<dbReference type="EMBL" id="CM029048">
    <property type="protein sequence ID" value="KAG2577665.1"/>
    <property type="molecule type" value="Genomic_DNA"/>
</dbReference>
<gene>
    <name evidence="1" type="ORF">PVAP13_6NG196203</name>
</gene>
<dbReference type="SUPFAM" id="SSF56219">
    <property type="entry name" value="DNase I-like"/>
    <property type="match status" value="1"/>
</dbReference>